<name>A0A9P0LC24_ACAOB</name>
<comment type="caution">
    <text evidence="1">The sequence shown here is derived from an EMBL/GenBank/DDBJ whole genome shotgun (WGS) entry which is preliminary data.</text>
</comment>
<dbReference type="Proteomes" id="UP001152888">
    <property type="component" value="Unassembled WGS sequence"/>
</dbReference>
<dbReference type="EMBL" id="CAKOFQ010007083">
    <property type="protein sequence ID" value="CAH1990265.1"/>
    <property type="molecule type" value="Genomic_DNA"/>
</dbReference>
<evidence type="ECO:0000313" key="2">
    <source>
        <dbReference type="Proteomes" id="UP001152888"/>
    </source>
</evidence>
<sequence length="116" mass="13983">MEADPEHSVIEKRKRKIDFKIEHPHDLAQLIPLVGQKKPFVVHEMEQSQFFYVAELYSKSLVNRKQNRIGSKFNWREVRWIRYVKEGHWDFYKNLKTVSDQTDVFPDASSDKEYLL</sequence>
<evidence type="ECO:0000313" key="1">
    <source>
        <dbReference type="EMBL" id="CAH1990265.1"/>
    </source>
</evidence>
<accession>A0A9P0LC24</accession>
<protein>
    <submittedName>
        <fullName evidence="1">Uncharacterized protein</fullName>
    </submittedName>
</protein>
<dbReference type="AlphaFoldDB" id="A0A9P0LC24"/>
<dbReference type="OrthoDB" id="8045193at2759"/>
<reference evidence="1" key="1">
    <citation type="submission" date="2022-03" db="EMBL/GenBank/DDBJ databases">
        <authorList>
            <person name="Sayadi A."/>
        </authorList>
    </citation>
    <scope>NUCLEOTIDE SEQUENCE</scope>
</reference>
<keyword evidence="2" id="KW-1185">Reference proteome</keyword>
<organism evidence="1 2">
    <name type="scientific">Acanthoscelides obtectus</name>
    <name type="common">Bean weevil</name>
    <name type="synonym">Bruchus obtectus</name>
    <dbReference type="NCBI Taxonomy" id="200917"/>
    <lineage>
        <taxon>Eukaryota</taxon>
        <taxon>Metazoa</taxon>
        <taxon>Ecdysozoa</taxon>
        <taxon>Arthropoda</taxon>
        <taxon>Hexapoda</taxon>
        <taxon>Insecta</taxon>
        <taxon>Pterygota</taxon>
        <taxon>Neoptera</taxon>
        <taxon>Endopterygota</taxon>
        <taxon>Coleoptera</taxon>
        <taxon>Polyphaga</taxon>
        <taxon>Cucujiformia</taxon>
        <taxon>Chrysomeloidea</taxon>
        <taxon>Chrysomelidae</taxon>
        <taxon>Bruchinae</taxon>
        <taxon>Bruchini</taxon>
        <taxon>Acanthoscelides</taxon>
    </lineage>
</organism>
<proteinExistence type="predicted"/>
<gene>
    <name evidence="1" type="ORF">ACAOBT_LOCUS19551</name>
</gene>